<evidence type="ECO:0000313" key="2">
    <source>
        <dbReference type="Proteomes" id="UP001159405"/>
    </source>
</evidence>
<evidence type="ECO:0000313" key="1">
    <source>
        <dbReference type="EMBL" id="CAH3181749.1"/>
    </source>
</evidence>
<comment type="caution">
    <text evidence="1">The sequence shown here is derived from an EMBL/GenBank/DDBJ whole genome shotgun (WGS) entry which is preliminary data.</text>
</comment>
<name>A0ABN8RSE3_9CNID</name>
<accession>A0ABN8RSE3</accession>
<keyword evidence="2" id="KW-1185">Reference proteome</keyword>
<proteinExistence type="predicted"/>
<gene>
    <name evidence="1" type="ORF">PLOB_00025835</name>
</gene>
<protein>
    <submittedName>
        <fullName evidence="1">Uncharacterized protein</fullName>
    </submittedName>
</protein>
<dbReference type="Proteomes" id="UP001159405">
    <property type="component" value="Unassembled WGS sequence"/>
</dbReference>
<sequence>MTVYSSPYKAIRFSVQSFCLFPVFDSSFDQIPDSVSKNLKAWYRQSFHSKPPNILAYRPGDPGMFHSNSVKRVFLTWS</sequence>
<dbReference type="EMBL" id="CALNXK010000305">
    <property type="protein sequence ID" value="CAH3181749.1"/>
    <property type="molecule type" value="Genomic_DNA"/>
</dbReference>
<organism evidence="1 2">
    <name type="scientific">Porites lobata</name>
    <dbReference type="NCBI Taxonomy" id="104759"/>
    <lineage>
        <taxon>Eukaryota</taxon>
        <taxon>Metazoa</taxon>
        <taxon>Cnidaria</taxon>
        <taxon>Anthozoa</taxon>
        <taxon>Hexacorallia</taxon>
        <taxon>Scleractinia</taxon>
        <taxon>Fungiina</taxon>
        <taxon>Poritidae</taxon>
        <taxon>Porites</taxon>
    </lineage>
</organism>
<reference evidence="1 2" key="1">
    <citation type="submission" date="2022-05" db="EMBL/GenBank/DDBJ databases">
        <authorList>
            <consortium name="Genoscope - CEA"/>
            <person name="William W."/>
        </authorList>
    </citation>
    <scope>NUCLEOTIDE SEQUENCE [LARGE SCALE GENOMIC DNA]</scope>
</reference>